<dbReference type="GO" id="GO:0006281">
    <property type="term" value="P:DNA repair"/>
    <property type="evidence" value="ECO:0007669"/>
    <property type="project" value="UniProtKB-KW"/>
</dbReference>
<feature type="compositionally biased region" description="Low complexity" evidence="8">
    <location>
        <begin position="164"/>
        <end position="178"/>
    </location>
</feature>
<feature type="compositionally biased region" description="Basic and acidic residues" evidence="8">
    <location>
        <begin position="894"/>
        <end position="905"/>
    </location>
</feature>
<feature type="region of interest" description="Disordered" evidence="8">
    <location>
        <begin position="1"/>
        <end position="357"/>
    </location>
</feature>
<comment type="similarity">
    <text evidence="2">Belongs to the SLX4 family.</text>
</comment>
<evidence type="ECO:0000256" key="3">
    <source>
        <dbReference type="ARBA" id="ARBA00022763"/>
    </source>
</evidence>
<gene>
    <name evidence="9" type="ORF">K461DRAFT_317493</name>
</gene>
<feature type="compositionally biased region" description="Basic and acidic residues" evidence="8">
    <location>
        <begin position="579"/>
        <end position="594"/>
    </location>
</feature>
<dbReference type="GO" id="GO:0006260">
    <property type="term" value="P:DNA replication"/>
    <property type="evidence" value="ECO:0007669"/>
    <property type="project" value="InterPro"/>
</dbReference>
<feature type="compositionally biased region" description="Basic residues" evidence="8">
    <location>
        <begin position="737"/>
        <end position="746"/>
    </location>
</feature>
<comment type="caution">
    <text evidence="9">The sequence shown here is derived from an EMBL/GenBank/DDBJ whole genome shotgun (WGS) entry which is preliminary data.</text>
</comment>
<dbReference type="Proteomes" id="UP000799439">
    <property type="component" value="Unassembled WGS sequence"/>
</dbReference>
<reference evidence="9" key="1">
    <citation type="journal article" date="2020" name="Stud. Mycol.">
        <title>101 Dothideomycetes genomes: a test case for predicting lifestyles and emergence of pathogens.</title>
        <authorList>
            <person name="Haridas S."/>
            <person name="Albert R."/>
            <person name="Binder M."/>
            <person name="Bloem J."/>
            <person name="Labutti K."/>
            <person name="Salamov A."/>
            <person name="Andreopoulos B."/>
            <person name="Baker S."/>
            <person name="Barry K."/>
            <person name="Bills G."/>
            <person name="Bluhm B."/>
            <person name="Cannon C."/>
            <person name="Castanera R."/>
            <person name="Culley D."/>
            <person name="Daum C."/>
            <person name="Ezra D."/>
            <person name="Gonzalez J."/>
            <person name="Henrissat B."/>
            <person name="Kuo A."/>
            <person name="Liang C."/>
            <person name="Lipzen A."/>
            <person name="Lutzoni F."/>
            <person name="Magnuson J."/>
            <person name="Mondo S."/>
            <person name="Nolan M."/>
            <person name="Ohm R."/>
            <person name="Pangilinan J."/>
            <person name="Park H.-J."/>
            <person name="Ramirez L."/>
            <person name="Alfaro M."/>
            <person name="Sun H."/>
            <person name="Tritt A."/>
            <person name="Yoshinaga Y."/>
            <person name="Zwiers L.-H."/>
            <person name="Turgeon B."/>
            <person name="Goodwin S."/>
            <person name="Spatafora J."/>
            <person name="Crous P."/>
            <person name="Grigoriev I."/>
        </authorList>
    </citation>
    <scope>NUCLEOTIDE SEQUENCE</scope>
    <source>
        <strain evidence="9">CBS 260.36</strain>
    </source>
</reference>
<keyword evidence="4" id="KW-0233">DNA recombination</keyword>
<feature type="compositionally biased region" description="Low complexity" evidence="8">
    <location>
        <begin position="699"/>
        <end position="716"/>
    </location>
</feature>
<evidence type="ECO:0000313" key="9">
    <source>
        <dbReference type="EMBL" id="KAF2157391.1"/>
    </source>
</evidence>
<evidence type="ECO:0000256" key="8">
    <source>
        <dbReference type="SAM" id="MobiDB-lite"/>
    </source>
</evidence>
<evidence type="ECO:0000256" key="4">
    <source>
        <dbReference type="ARBA" id="ARBA00023172"/>
    </source>
</evidence>
<evidence type="ECO:0000256" key="2">
    <source>
        <dbReference type="ARBA" id="ARBA00006661"/>
    </source>
</evidence>
<protein>
    <recommendedName>
        <fullName evidence="7">Structure-specific endonuclease subunit SLX4</fullName>
    </recommendedName>
</protein>
<accession>A0A9P4MSC4</accession>
<feature type="region of interest" description="Disordered" evidence="8">
    <location>
        <begin position="469"/>
        <end position="510"/>
    </location>
</feature>
<dbReference type="Pfam" id="PF09494">
    <property type="entry name" value="Slx4"/>
    <property type="match status" value="1"/>
</dbReference>
<feature type="compositionally biased region" description="Basic residues" evidence="8">
    <location>
        <begin position="880"/>
        <end position="893"/>
    </location>
</feature>
<dbReference type="EMBL" id="ML996081">
    <property type="protein sequence ID" value="KAF2157391.1"/>
    <property type="molecule type" value="Genomic_DNA"/>
</dbReference>
<evidence type="ECO:0000256" key="7">
    <source>
        <dbReference type="ARBA" id="ARBA00029496"/>
    </source>
</evidence>
<feature type="compositionally biased region" description="Polar residues" evidence="8">
    <location>
        <begin position="39"/>
        <end position="49"/>
    </location>
</feature>
<feature type="compositionally biased region" description="Low complexity" evidence="8">
    <location>
        <begin position="224"/>
        <end position="235"/>
    </location>
</feature>
<dbReference type="GO" id="GO:0033557">
    <property type="term" value="C:Slx1-Slx4 complex"/>
    <property type="evidence" value="ECO:0007669"/>
    <property type="project" value="InterPro"/>
</dbReference>
<keyword evidence="10" id="KW-1185">Reference proteome</keyword>
<dbReference type="OrthoDB" id="5349119at2759"/>
<feature type="compositionally biased region" description="Polar residues" evidence="8">
    <location>
        <begin position="487"/>
        <end position="505"/>
    </location>
</feature>
<sequence>MAATIHNPIVLSSSSPIQALDHGRSTSPDTLPSLPSLSRHSSIHTNAFTGSIRGESLMAQQPTHKDPVWPNQDMQESAPDSTRKQAETSCDDSGTAQENRILNDKSHKTAEPVRRLSPHFEGTRPVHAPAIPSDTKAVGKRKRATNLAVTSDIPPKTRKRTAKAKTTTSVDVTSAVDAEGAAETSTVPTKPPPKKPARKKPAKKVETSAASNANEVSHHFNQKPSAPDLADASPAVVESSHFGDGSLGLDMAPLRRRSWTPIPGDELPPSNQHVDDEAQPQQNNGTAFQNIVNSFGFQTERSDSKGVNPKPPRTTTRKKKVEIVDGVAPKRKTAAERKAAAAKKTKEPKPPKPPKVVRAKTITDFAISAYRKAANQTEIPSDVPVTAFFQPASTQMFQLENDPTSVLEPEGPTTSKRKKVNSVLQFQFPPPEKAQSKMHDQDFLFGTSSQLAKDESPRTHRMIQQAIEESEDMTFFSPPRSDDCERSPTTSRTRVANAPHGTSLSVGPGESNLWTVAARDADLKMFICSQRRPNDGRSLERPASPSVADVLPGVLHEEQDESLPDAALMKKTPSPDLPEMNRSDEEHTDKHDSGFVDISEVEQTYQNKAALQSPAVAEKIEDKHAQPFVDKANSHRPALQTLDINTPISNSPTKLKFTSTVPRASPAKRSPAKNKILDPPPSEPVKRPRGRPRKDVAVPAPKTATPKATAKNSTTAPKRKPTTKPPGHASAPSTPKCRGRSPRPSKSRSSWADIDEISDSEGHASPPSPAKSPSGSKPQPLALSPTTTPPPTGVSSNATPPLFAAITAAVRAQPRTKDPTKPSWREKMLLYDPIVLEDFTAWLVEQGIRGNGMGQLEVGAGDGELQEEMEVDVEEEEKKKSKGKAKGKGKAKAKAKEKEKAKEQDPGALQPWAVQRWCEANSICCLWKAGLRGGVRARY</sequence>
<feature type="compositionally biased region" description="Basic residues" evidence="8">
    <location>
        <begin position="192"/>
        <end position="202"/>
    </location>
</feature>
<feature type="compositionally biased region" description="Low complexity" evidence="8">
    <location>
        <begin position="25"/>
        <end position="38"/>
    </location>
</feature>
<dbReference type="InterPro" id="IPR018574">
    <property type="entry name" value="Structure-sp_endonuc_su_Slx4"/>
</dbReference>
<organism evidence="9 10">
    <name type="scientific">Myriangium duriaei CBS 260.36</name>
    <dbReference type="NCBI Taxonomy" id="1168546"/>
    <lineage>
        <taxon>Eukaryota</taxon>
        <taxon>Fungi</taxon>
        <taxon>Dikarya</taxon>
        <taxon>Ascomycota</taxon>
        <taxon>Pezizomycotina</taxon>
        <taxon>Dothideomycetes</taxon>
        <taxon>Dothideomycetidae</taxon>
        <taxon>Myriangiales</taxon>
        <taxon>Myriangiaceae</taxon>
        <taxon>Myriangium</taxon>
    </lineage>
</organism>
<keyword evidence="6" id="KW-0539">Nucleus</keyword>
<feature type="compositionally biased region" description="Polar residues" evidence="8">
    <location>
        <begin position="642"/>
        <end position="662"/>
    </location>
</feature>
<feature type="compositionally biased region" description="Polar residues" evidence="8">
    <location>
        <begin position="87"/>
        <end position="100"/>
    </location>
</feature>
<feature type="compositionally biased region" description="Basic and acidic residues" evidence="8">
    <location>
        <begin position="101"/>
        <end position="114"/>
    </location>
</feature>
<name>A0A9P4MSC4_9PEZI</name>
<feature type="compositionally biased region" description="Polar residues" evidence="8">
    <location>
        <begin position="279"/>
        <end position="299"/>
    </location>
</feature>
<dbReference type="AlphaFoldDB" id="A0A9P4MSC4"/>
<evidence type="ECO:0000256" key="5">
    <source>
        <dbReference type="ARBA" id="ARBA00023204"/>
    </source>
</evidence>
<evidence type="ECO:0000313" key="10">
    <source>
        <dbReference type="Proteomes" id="UP000799439"/>
    </source>
</evidence>
<dbReference type="GO" id="GO:0006310">
    <property type="term" value="P:DNA recombination"/>
    <property type="evidence" value="ECO:0007669"/>
    <property type="project" value="UniProtKB-KW"/>
</dbReference>
<proteinExistence type="inferred from homology"/>
<keyword evidence="5" id="KW-0234">DNA repair</keyword>
<feature type="region of interest" description="Disordered" evidence="8">
    <location>
        <begin position="867"/>
        <end position="909"/>
    </location>
</feature>
<feature type="compositionally biased region" description="Polar residues" evidence="8">
    <location>
        <begin position="601"/>
        <end position="610"/>
    </location>
</feature>
<evidence type="ECO:0000256" key="6">
    <source>
        <dbReference type="ARBA" id="ARBA00023242"/>
    </source>
</evidence>
<comment type="subcellular location">
    <subcellularLocation>
        <location evidence="1">Nucleus</location>
    </subcellularLocation>
</comment>
<feature type="region of interest" description="Disordered" evidence="8">
    <location>
        <begin position="532"/>
        <end position="800"/>
    </location>
</feature>
<keyword evidence="3" id="KW-0227">DNA damage</keyword>
<evidence type="ECO:0000256" key="1">
    <source>
        <dbReference type="ARBA" id="ARBA00004123"/>
    </source>
</evidence>
<feature type="compositionally biased region" description="Basic and acidic residues" evidence="8">
    <location>
        <begin position="333"/>
        <end position="350"/>
    </location>
</feature>